<dbReference type="Pfam" id="PF11523">
    <property type="entry name" value="DUF3223"/>
    <property type="match status" value="1"/>
</dbReference>
<gene>
    <name evidence="1" type="ORF">VNO77_32524</name>
</gene>
<dbReference type="PANTHER" id="PTHR33415">
    <property type="entry name" value="PROTEIN EMBRYO DEFECTIVE 514"/>
    <property type="match status" value="1"/>
</dbReference>
<evidence type="ECO:0000313" key="1">
    <source>
        <dbReference type="EMBL" id="KAK7321667.1"/>
    </source>
</evidence>
<dbReference type="GO" id="GO:1901259">
    <property type="term" value="P:chloroplast rRNA processing"/>
    <property type="evidence" value="ECO:0007669"/>
    <property type="project" value="TreeGrafter"/>
</dbReference>
<name>A0AAN9KSQ5_CANGL</name>
<dbReference type="AlphaFoldDB" id="A0AAN9KSQ5"/>
<reference evidence="1 2" key="1">
    <citation type="submission" date="2024-01" db="EMBL/GenBank/DDBJ databases">
        <title>The genomes of 5 underutilized Papilionoideae crops provide insights into root nodulation and disease resistanc.</title>
        <authorList>
            <person name="Jiang F."/>
        </authorList>
    </citation>
    <scope>NUCLEOTIDE SEQUENCE [LARGE SCALE GENOMIC DNA]</scope>
    <source>
        <strain evidence="1">LVBAO_FW01</strain>
        <tissue evidence="1">Leaves</tissue>
    </source>
</reference>
<proteinExistence type="predicted"/>
<accession>A0AAN9KSQ5</accession>
<protein>
    <submittedName>
        <fullName evidence="1">Uncharacterized protein</fullName>
    </submittedName>
</protein>
<dbReference type="PANTHER" id="PTHR33415:SF4">
    <property type="entry name" value="DCL PROTEIN (DUF3223)"/>
    <property type="match status" value="1"/>
</dbReference>
<sequence length="186" mass="21797">MASRHLLLHRFRLHGFQGFTATAPQGHRFWCSATLSSEDANDKAGCENHTHSSNLVEDELEEEILTDIKPILMLTRNILHTTRYMSGERLTTEDERAVVDKLLVYHPHFEDKIGCGLESIMVDRHPHWYSRCFFVVRTDGSWTDFSYKICLQGYIRDRYQPNAERFIETRFGKNGFVRGLFKRWGI</sequence>
<dbReference type="EMBL" id="JAYMYQ010000007">
    <property type="protein sequence ID" value="KAK7321667.1"/>
    <property type="molecule type" value="Genomic_DNA"/>
</dbReference>
<organism evidence="1 2">
    <name type="scientific">Canavalia gladiata</name>
    <name type="common">Sword bean</name>
    <name type="synonym">Dolichos gladiatus</name>
    <dbReference type="NCBI Taxonomy" id="3824"/>
    <lineage>
        <taxon>Eukaryota</taxon>
        <taxon>Viridiplantae</taxon>
        <taxon>Streptophyta</taxon>
        <taxon>Embryophyta</taxon>
        <taxon>Tracheophyta</taxon>
        <taxon>Spermatophyta</taxon>
        <taxon>Magnoliopsida</taxon>
        <taxon>eudicotyledons</taxon>
        <taxon>Gunneridae</taxon>
        <taxon>Pentapetalae</taxon>
        <taxon>rosids</taxon>
        <taxon>fabids</taxon>
        <taxon>Fabales</taxon>
        <taxon>Fabaceae</taxon>
        <taxon>Papilionoideae</taxon>
        <taxon>50 kb inversion clade</taxon>
        <taxon>NPAAA clade</taxon>
        <taxon>indigoferoid/millettioid clade</taxon>
        <taxon>Phaseoleae</taxon>
        <taxon>Canavalia</taxon>
    </lineage>
</organism>
<dbReference type="Proteomes" id="UP001367508">
    <property type="component" value="Unassembled WGS sequence"/>
</dbReference>
<evidence type="ECO:0000313" key="2">
    <source>
        <dbReference type="Proteomes" id="UP001367508"/>
    </source>
</evidence>
<comment type="caution">
    <text evidence="1">The sequence shown here is derived from an EMBL/GenBank/DDBJ whole genome shotgun (WGS) entry which is preliminary data.</text>
</comment>
<dbReference type="GO" id="GO:0009658">
    <property type="term" value="P:chloroplast organization"/>
    <property type="evidence" value="ECO:0007669"/>
    <property type="project" value="TreeGrafter"/>
</dbReference>
<dbReference type="Gene3D" id="3.10.450.40">
    <property type="match status" value="1"/>
</dbReference>
<keyword evidence="2" id="KW-1185">Reference proteome</keyword>
<dbReference type="InterPro" id="IPR044673">
    <property type="entry name" value="DCL-like"/>
</dbReference>
<dbReference type="GO" id="GO:0009507">
    <property type="term" value="C:chloroplast"/>
    <property type="evidence" value="ECO:0007669"/>
    <property type="project" value="TreeGrafter"/>
</dbReference>